<organism evidence="3 4">
    <name type="scientific">Caulifigura coniformis</name>
    <dbReference type="NCBI Taxonomy" id="2527983"/>
    <lineage>
        <taxon>Bacteria</taxon>
        <taxon>Pseudomonadati</taxon>
        <taxon>Planctomycetota</taxon>
        <taxon>Planctomycetia</taxon>
        <taxon>Planctomycetales</taxon>
        <taxon>Planctomycetaceae</taxon>
        <taxon>Caulifigura</taxon>
    </lineage>
</organism>
<sequence length="150" mass="16519">MIANNRAWLPGTDAPPEPRQATAAMELVLVLPILVTVIGGIADLGRIIKADMTLSNAVRIGGDYAMSNRFSEDEANGWKLRLRDAVLLESANLNRFDPALLTVDITTEVEADLHTLVTIEASYPVGWTLFWVTPGSRINLRHSVTVRQIR</sequence>
<evidence type="ECO:0000313" key="4">
    <source>
        <dbReference type="Proteomes" id="UP000315700"/>
    </source>
</evidence>
<gene>
    <name evidence="3" type="ORF">Pan44_55260</name>
</gene>
<evidence type="ECO:0000313" key="3">
    <source>
        <dbReference type="EMBL" id="QDT57457.1"/>
    </source>
</evidence>
<evidence type="ECO:0000256" key="1">
    <source>
        <dbReference type="SAM" id="Phobius"/>
    </source>
</evidence>
<protein>
    <submittedName>
        <fullName evidence="3">TadE-like protein</fullName>
    </submittedName>
</protein>
<dbReference type="EMBL" id="CP036271">
    <property type="protein sequence ID" value="QDT57457.1"/>
    <property type="molecule type" value="Genomic_DNA"/>
</dbReference>
<dbReference type="InterPro" id="IPR012495">
    <property type="entry name" value="TadE-like_dom"/>
</dbReference>
<reference evidence="3 4" key="1">
    <citation type="submission" date="2019-02" db="EMBL/GenBank/DDBJ databases">
        <title>Deep-cultivation of Planctomycetes and their phenomic and genomic characterization uncovers novel biology.</title>
        <authorList>
            <person name="Wiegand S."/>
            <person name="Jogler M."/>
            <person name="Boedeker C."/>
            <person name="Pinto D."/>
            <person name="Vollmers J."/>
            <person name="Rivas-Marin E."/>
            <person name="Kohn T."/>
            <person name="Peeters S.H."/>
            <person name="Heuer A."/>
            <person name="Rast P."/>
            <person name="Oberbeckmann S."/>
            <person name="Bunk B."/>
            <person name="Jeske O."/>
            <person name="Meyerdierks A."/>
            <person name="Storesund J.E."/>
            <person name="Kallscheuer N."/>
            <person name="Luecker S."/>
            <person name="Lage O.M."/>
            <person name="Pohl T."/>
            <person name="Merkel B.J."/>
            <person name="Hornburger P."/>
            <person name="Mueller R.-W."/>
            <person name="Bruemmer F."/>
            <person name="Labrenz M."/>
            <person name="Spormann A.M."/>
            <person name="Op den Camp H."/>
            <person name="Overmann J."/>
            <person name="Amann R."/>
            <person name="Jetten M.S.M."/>
            <person name="Mascher T."/>
            <person name="Medema M.H."/>
            <person name="Devos D.P."/>
            <person name="Kaster A.-K."/>
            <person name="Ovreas L."/>
            <person name="Rohde M."/>
            <person name="Galperin M.Y."/>
            <person name="Jogler C."/>
        </authorList>
    </citation>
    <scope>NUCLEOTIDE SEQUENCE [LARGE SCALE GENOMIC DNA]</scope>
    <source>
        <strain evidence="3 4">Pan44</strain>
    </source>
</reference>
<keyword evidence="1" id="KW-0812">Transmembrane</keyword>
<dbReference type="AlphaFoldDB" id="A0A517SMV1"/>
<keyword evidence="4" id="KW-1185">Reference proteome</keyword>
<feature type="domain" description="TadE-like" evidence="2">
    <location>
        <begin position="22"/>
        <end position="61"/>
    </location>
</feature>
<dbReference type="Proteomes" id="UP000315700">
    <property type="component" value="Chromosome"/>
</dbReference>
<keyword evidence="1" id="KW-0472">Membrane</keyword>
<accession>A0A517SMV1</accession>
<feature type="transmembrane region" description="Helical" evidence="1">
    <location>
        <begin position="20"/>
        <end position="42"/>
    </location>
</feature>
<keyword evidence="1" id="KW-1133">Transmembrane helix</keyword>
<name>A0A517SMV1_9PLAN</name>
<dbReference type="InParanoid" id="A0A517SMV1"/>
<proteinExistence type="predicted"/>
<dbReference type="Pfam" id="PF07811">
    <property type="entry name" value="TadE"/>
    <property type="match status" value="1"/>
</dbReference>
<dbReference type="RefSeq" id="WP_145034804.1">
    <property type="nucleotide sequence ID" value="NZ_CP036271.1"/>
</dbReference>
<dbReference type="KEGG" id="ccos:Pan44_55260"/>
<evidence type="ECO:0000259" key="2">
    <source>
        <dbReference type="Pfam" id="PF07811"/>
    </source>
</evidence>